<dbReference type="InParanoid" id="G0N195"/>
<keyword evidence="1" id="KW-0472">Membrane</keyword>
<keyword evidence="3" id="KW-1185">Reference proteome</keyword>
<name>G0N195_CAEBE</name>
<evidence type="ECO:0000256" key="1">
    <source>
        <dbReference type="SAM" id="Phobius"/>
    </source>
</evidence>
<dbReference type="Proteomes" id="UP000008068">
    <property type="component" value="Unassembled WGS sequence"/>
</dbReference>
<protein>
    <submittedName>
        <fullName evidence="2">Uncharacterized protein</fullName>
    </submittedName>
</protein>
<feature type="transmembrane region" description="Helical" evidence="1">
    <location>
        <begin position="125"/>
        <end position="149"/>
    </location>
</feature>
<evidence type="ECO:0000313" key="3">
    <source>
        <dbReference type="Proteomes" id="UP000008068"/>
    </source>
</evidence>
<sequence>MIVLFLAVAAITVDLVISQLVSWDNLFYGFLLLFLISVVYDLKLQTIPVWSDEWIGARVFSFVLAAIQIGHDRLKDLIINNHTKRISSILGQFLSVTDSLAVNFLTLVPGAGASEQFPSPIEITLFNAVVIVLACVVIFLIVLAILYVFNIGGFRDSWCPGRNQVGNNAADIELQAYGAVPPPGHQRLAGGQAVRRQQSPLQRF</sequence>
<organism evidence="3">
    <name type="scientific">Caenorhabditis brenneri</name>
    <name type="common">Nematode worm</name>
    <dbReference type="NCBI Taxonomy" id="135651"/>
    <lineage>
        <taxon>Eukaryota</taxon>
        <taxon>Metazoa</taxon>
        <taxon>Ecdysozoa</taxon>
        <taxon>Nematoda</taxon>
        <taxon>Chromadorea</taxon>
        <taxon>Rhabditida</taxon>
        <taxon>Rhabditina</taxon>
        <taxon>Rhabditomorpha</taxon>
        <taxon>Rhabditoidea</taxon>
        <taxon>Rhabditidae</taxon>
        <taxon>Peloderinae</taxon>
        <taxon>Caenorhabditis</taxon>
    </lineage>
</organism>
<keyword evidence="1" id="KW-1133">Transmembrane helix</keyword>
<dbReference type="AlphaFoldDB" id="G0N195"/>
<dbReference type="HOGENOM" id="CLU_1344305_0_0_1"/>
<reference evidence="3" key="1">
    <citation type="submission" date="2011-07" db="EMBL/GenBank/DDBJ databases">
        <authorList>
            <consortium name="Caenorhabditis brenneri Sequencing and Analysis Consortium"/>
            <person name="Wilson R.K."/>
        </authorList>
    </citation>
    <scope>NUCLEOTIDE SEQUENCE [LARGE SCALE GENOMIC DNA]</scope>
    <source>
        <strain evidence="3">PB2801</strain>
    </source>
</reference>
<keyword evidence="1" id="KW-0812">Transmembrane</keyword>
<accession>G0N195</accession>
<gene>
    <name evidence="2" type="ORF">CAEBREN_15843</name>
</gene>
<proteinExistence type="predicted"/>
<feature type="transmembrane region" description="Helical" evidence="1">
    <location>
        <begin position="25"/>
        <end position="42"/>
    </location>
</feature>
<dbReference type="EMBL" id="GL379826">
    <property type="protein sequence ID" value="EGT49865.1"/>
    <property type="molecule type" value="Genomic_DNA"/>
</dbReference>
<evidence type="ECO:0000313" key="2">
    <source>
        <dbReference type="EMBL" id="EGT49865.1"/>
    </source>
</evidence>